<evidence type="ECO:0000259" key="2">
    <source>
        <dbReference type="Pfam" id="PF19050"/>
    </source>
</evidence>
<dbReference type="Proteomes" id="UP000007174">
    <property type="component" value="Unassembled WGS sequence"/>
</dbReference>
<dbReference type="PANTHER" id="PTHR46689:SF2">
    <property type="entry name" value="WW DOMAIN PROTEIN (AFU_ORTHOLOGUE AFUA_6G06520)"/>
    <property type="match status" value="1"/>
</dbReference>
<sequence>MMEIFHTDASGSSRELKKLMGRRNYLAVVAYDPEAVPGQQQQPQQQQPQQQQQQGLQKLSLAVDFVVQGDGAFTAPTKYGPVIVPHLEFGR</sequence>
<protein>
    <recommendedName>
        <fullName evidence="2">PhoD-like phosphatase domain-containing protein</fullName>
    </recommendedName>
</protein>
<dbReference type="GO" id="GO:0016020">
    <property type="term" value="C:membrane"/>
    <property type="evidence" value="ECO:0007669"/>
    <property type="project" value="TreeGrafter"/>
</dbReference>
<feature type="compositionally biased region" description="Low complexity" evidence="1">
    <location>
        <begin position="39"/>
        <end position="54"/>
    </location>
</feature>
<gene>
    <name evidence="3" type="ORF">CH063_10230</name>
</gene>
<name>H1VGM7_COLHI</name>
<feature type="domain" description="PhoD-like phosphatase" evidence="2">
    <location>
        <begin position="1"/>
        <end position="91"/>
    </location>
</feature>
<dbReference type="EMBL" id="CACQ02003463">
    <property type="protein sequence ID" value="CCF39380.1"/>
    <property type="molecule type" value="Genomic_DNA"/>
</dbReference>
<proteinExistence type="predicted"/>
<dbReference type="InterPro" id="IPR043904">
    <property type="entry name" value="PhoD_2-like"/>
</dbReference>
<dbReference type="eggNOG" id="ENOG502QS3B">
    <property type="taxonomic scope" value="Eukaryota"/>
</dbReference>
<feature type="region of interest" description="Disordered" evidence="1">
    <location>
        <begin position="36"/>
        <end position="55"/>
    </location>
</feature>
<dbReference type="AlphaFoldDB" id="H1VGM7"/>
<dbReference type="VEuPathDB" id="FungiDB:CH63R_00771"/>
<dbReference type="PANTHER" id="PTHR46689">
    <property type="entry name" value="MEMBRANE PROTEIN, PUTATIVE-RELATED"/>
    <property type="match status" value="1"/>
</dbReference>
<organism evidence="3 4">
    <name type="scientific">Colletotrichum higginsianum (strain IMI 349063)</name>
    <name type="common">Crucifer anthracnose fungus</name>
    <dbReference type="NCBI Taxonomy" id="759273"/>
    <lineage>
        <taxon>Eukaryota</taxon>
        <taxon>Fungi</taxon>
        <taxon>Dikarya</taxon>
        <taxon>Ascomycota</taxon>
        <taxon>Pezizomycotina</taxon>
        <taxon>Sordariomycetes</taxon>
        <taxon>Hypocreomycetidae</taxon>
        <taxon>Glomerellales</taxon>
        <taxon>Glomerellaceae</taxon>
        <taxon>Colletotrichum</taxon>
        <taxon>Colletotrichum destructivum species complex</taxon>
    </lineage>
</organism>
<evidence type="ECO:0000313" key="4">
    <source>
        <dbReference type="Proteomes" id="UP000007174"/>
    </source>
</evidence>
<accession>H1VGM7</accession>
<evidence type="ECO:0000313" key="3">
    <source>
        <dbReference type="EMBL" id="CCF39380.1"/>
    </source>
</evidence>
<dbReference type="Pfam" id="PF19050">
    <property type="entry name" value="PhoD_2"/>
    <property type="match status" value="1"/>
</dbReference>
<dbReference type="STRING" id="759273.H1VGM7"/>
<dbReference type="HOGENOM" id="CLU_2426903_0_0_1"/>
<evidence type="ECO:0000256" key="1">
    <source>
        <dbReference type="SAM" id="MobiDB-lite"/>
    </source>
</evidence>
<reference evidence="4" key="1">
    <citation type="journal article" date="2012" name="Nat. Genet.">
        <title>Lifestyle transitions in plant pathogenic Colletotrichum fungi deciphered by genome and transcriptome analyses.</title>
        <authorList>
            <person name="O'Connell R.J."/>
            <person name="Thon M.R."/>
            <person name="Hacquard S."/>
            <person name="Amyotte S.G."/>
            <person name="Kleemann J."/>
            <person name="Torres M.F."/>
            <person name="Damm U."/>
            <person name="Buiate E.A."/>
            <person name="Epstein L."/>
            <person name="Alkan N."/>
            <person name="Altmueller J."/>
            <person name="Alvarado-Balderrama L."/>
            <person name="Bauser C.A."/>
            <person name="Becker C."/>
            <person name="Birren B.W."/>
            <person name="Chen Z."/>
            <person name="Choi J."/>
            <person name="Crouch J.A."/>
            <person name="Duvick J.P."/>
            <person name="Farman M.A."/>
            <person name="Gan P."/>
            <person name="Heiman D."/>
            <person name="Henrissat B."/>
            <person name="Howard R.J."/>
            <person name="Kabbage M."/>
            <person name="Koch C."/>
            <person name="Kracher B."/>
            <person name="Kubo Y."/>
            <person name="Law A.D."/>
            <person name="Lebrun M.-H."/>
            <person name="Lee Y.-H."/>
            <person name="Miyara I."/>
            <person name="Moore N."/>
            <person name="Neumann U."/>
            <person name="Nordstroem K."/>
            <person name="Panaccione D.G."/>
            <person name="Panstruga R."/>
            <person name="Place M."/>
            <person name="Proctor R.H."/>
            <person name="Prusky D."/>
            <person name="Rech G."/>
            <person name="Reinhardt R."/>
            <person name="Rollins J.A."/>
            <person name="Rounsley S."/>
            <person name="Schardl C.L."/>
            <person name="Schwartz D.C."/>
            <person name="Shenoy N."/>
            <person name="Shirasu K."/>
            <person name="Sikhakolli U.R."/>
            <person name="Stueber K."/>
            <person name="Sukno S.A."/>
            <person name="Sweigard J.A."/>
            <person name="Takano Y."/>
            <person name="Takahara H."/>
            <person name="Trail F."/>
            <person name="van der Does H.C."/>
            <person name="Voll L.M."/>
            <person name="Will I."/>
            <person name="Young S."/>
            <person name="Zeng Q."/>
            <person name="Zhang J."/>
            <person name="Zhou S."/>
            <person name="Dickman M.B."/>
            <person name="Schulze-Lefert P."/>
            <person name="Ver Loren van Themaat E."/>
            <person name="Ma L.-J."/>
            <person name="Vaillancourt L.J."/>
        </authorList>
    </citation>
    <scope>NUCLEOTIDE SEQUENCE [LARGE SCALE GENOMIC DNA]</scope>
    <source>
        <strain evidence="4">IMI 349063</strain>
    </source>
</reference>